<dbReference type="SUPFAM" id="SSF54791">
    <property type="entry name" value="Eukaryotic type KH-domain (KH-domain type I)"/>
    <property type="match status" value="1"/>
</dbReference>
<dbReference type="Gene3D" id="3.30.1370.10">
    <property type="entry name" value="K Homology domain, type 1"/>
    <property type="match status" value="1"/>
</dbReference>
<dbReference type="InterPro" id="IPR004088">
    <property type="entry name" value="KH_dom_type_1"/>
</dbReference>
<dbReference type="GO" id="GO:0071035">
    <property type="term" value="P:nuclear polyadenylation-dependent rRNA catabolic process"/>
    <property type="evidence" value="ECO:0007669"/>
    <property type="project" value="TreeGrafter"/>
</dbReference>
<dbReference type="GO" id="GO:0071034">
    <property type="term" value="P:CUT catabolic process"/>
    <property type="evidence" value="ECO:0007669"/>
    <property type="project" value="TreeGrafter"/>
</dbReference>
<sequence length="228" mass="25427">MSVNDFVLPGDVVQTVKSVRGVTVVGPGLRQNEEKPNTLCVTQAGKLCFKEPNTYWIEGKRNRYIPKKGDLVVGIVVKKVGDTLKIDIGSAEFASLSMLAFEGATKKQKPDVQVGDIIYAKLLNAHREMEPELVCIDSYYKAGKLGVLSNDGYLINISLNLAQRLLSIENPLLRTLGKKIPYEIVLGVNRKMWLFAKKAKDIITLVRCFEAAENQIDKNIIEVCKQFK</sequence>
<comment type="caution">
    <text evidence="12">The sequence shown here is derived from an EMBL/GenBank/DDBJ whole genome shotgun (WGS) entry which is preliminary data.</text>
</comment>
<dbReference type="GO" id="GO:0071051">
    <property type="term" value="P:poly(A)-dependent snoRNA 3'-end processing"/>
    <property type="evidence" value="ECO:0007669"/>
    <property type="project" value="TreeGrafter"/>
</dbReference>
<dbReference type="FunFam" id="2.40.50.140:FF:000112">
    <property type="entry name" value="Exosome complex component RRP40"/>
    <property type="match status" value="1"/>
</dbReference>
<dbReference type="CDD" id="cd05790">
    <property type="entry name" value="S1_Rrp40"/>
    <property type="match status" value="1"/>
</dbReference>
<keyword evidence="6" id="KW-0271">Exosome</keyword>
<evidence type="ECO:0000256" key="1">
    <source>
        <dbReference type="ARBA" id="ARBA00004496"/>
    </source>
</evidence>
<dbReference type="GO" id="GO:0010468">
    <property type="term" value="P:regulation of gene expression"/>
    <property type="evidence" value="ECO:0007669"/>
    <property type="project" value="UniProtKB-ARBA"/>
</dbReference>
<dbReference type="Gene3D" id="2.40.50.100">
    <property type="match status" value="1"/>
</dbReference>
<keyword evidence="8" id="KW-0539">Nucleus</keyword>
<dbReference type="InterPro" id="IPR049469">
    <property type="entry name" value="RRP40_KH-I"/>
</dbReference>
<dbReference type="GO" id="GO:0000176">
    <property type="term" value="C:nuclear exosome (RNase complex)"/>
    <property type="evidence" value="ECO:0007669"/>
    <property type="project" value="TreeGrafter"/>
</dbReference>
<evidence type="ECO:0000259" key="10">
    <source>
        <dbReference type="Pfam" id="PF15985"/>
    </source>
</evidence>
<evidence type="ECO:0000256" key="9">
    <source>
        <dbReference type="ARBA" id="ARBA00030615"/>
    </source>
</evidence>
<dbReference type="PANTHER" id="PTHR21321">
    <property type="entry name" value="PNAS-3 RELATED"/>
    <property type="match status" value="1"/>
</dbReference>
<evidence type="ECO:0000256" key="8">
    <source>
        <dbReference type="ARBA" id="ARBA00023242"/>
    </source>
</evidence>
<keyword evidence="13" id="KW-1185">Reference proteome</keyword>
<dbReference type="Pfam" id="PF18311">
    <property type="entry name" value="Rrp40_N"/>
    <property type="match status" value="1"/>
</dbReference>
<dbReference type="PANTHER" id="PTHR21321:SF1">
    <property type="entry name" value="EXOSOME COMPLEX COMPONENT RRP40"/>
    <property type="match status" value="1"/>
</dbReference>
<dbReference type="Proteomes" id="UP001162156">
    <property type="component" value="Unassembled WGS sequence"/>
</dbReference>
<dbReference type="AlphaFoldDB" id="A0AAV8ZVS6"/>
<dbReference type="CDD" id="cd22526">
    <property type="entry name" value="KH-I_Rrp40"/>
    <property type="match status" value="1"/>
</dbReference>
<dbReference type="GO" id="GO:0034475">
    <property type="term" value="P:U4 snRNA 3'-end processing"/>
    <property type="evidence" value="ECO:0007669"/>
    <property type="project" value="TreeGrafter"/>
</dbReference>
<keyword evidence="4" id="KW-0963">Cytoplasm</keyword>
<dbReference type="GO" id="GO:0000467">
    <property type="term" value="P:exonucleolytic trimming to generate mature 3'-end of 5.8S rRNA from tricistronic rRNA transcript (SSU-rRNA, 5.8S rRNA, LSU-rRNA)"/>
    <property type="evidence" value="ECO:0007669"/>
    <property type="project" value="TreeGrafter"/>
</dbReference>
<dbReference type="GO" id="GO:0005730">
    <property type="term" value="C:nucleolus"/>
    <property type="evidence" value="ECO:0007669"/>
    <property type="project" value="UniProtKB-SubCell"/>
</dbReference>
<dbReference type="InterPro" id="IPR037319">
    <property type="entry name" value="Rrp40_S1"/>
</dbReference>
<evidence type="ECO:0000259" key="11">
    <source>
        <dbReference type="Pfam" id="PF18311"/>
    </source>
</evidence>
<dbReference type="InterPro" id="IPR036612">
    <property type="entry name" value="KH_dom_type_1_sf"/>
</dbReference>
<dbReference type="SUPFAM" id="SSF110324">
    <property type="entry name" value="Ribosomal L27 protein-like"/>
    <property type="match status" value="1"/>
</dbReference>
<dbReference type="Pfam" id="PF21262">
    <property type="entry name" value="RRP40_S1"/>
    <property type="match status" value="1"/>
</dbReference>
<dbReference type="GO" id="GO:0000177">
    <property type="term" value="C:cytoplasmic exosome (RNase complex)"/>
    <property type="evidence" value="ECO:0007669"/>
    <property type="project" value="TreeGrafter"/>
</dbReference>
<keyword evidence="5" id="KW-0698">rRNA processing</keyword>
<dbReference type="InterPro" id="IPR026699">
    <property type="entry name" value="Exosome_RNA_bind1/RRP40/RRP4"/>
</dbReference>
<dbReference type="Pfam" id="PF15985">
    <property type="entry name" value="KH_6"/>
    <property type="match status" value="1"/>
</dbReference>
<evidence type="ECO:0000256" key="4">
    <source>
        <dbReference type="ARBA" id="ARBA00022490"/>
    </source>
</evidence>
<evidence type="ECO:0000256" key="3">
    <source>
        <dbReference type="ARBA" id="ARBA00007841"/>
    </source>
</evidence>
<organism evidence="12 13">
    <name type="scientific">Rhamnusium bicolor</name>
    <dbReference type="NCBI Taxonomy" id="1586634"/>
    <lineage>
        <taxon>Eukaryota</taxon>
        <taxon>Metazoa</taxon>
        <taxon>Ecdysozoa</taxon>
        <taxon>Arthropoda</taxon>
        <taxon>Hexapoda</taxon>
        <taxon>Insecta</taxon>
        <taxon>Pterygota</taxon>
        <taxon>Neoptera</taxon>
        <taxon>Endopterygota</taxon>
        <taxon>Coleoptera</taxon>
        <taxon>Polyphaga</taxon>
        <taxon>Cucujiformia</taxon>
        <taxon>Chrysomeloidea</taxon>
        <taxon>Cerambycidae</taxon>
        <taxon>Lepturinae</taxon>
        <taxon>Rhagiini</taxon>
        <taxon>Rhamnusium</taxon>
    </lineage>
</organism>
<dbReference type="SUPFAM" id="SSF50249">
    <property type="entry name" value="Nucleic acid-binding proteins"/>
    <property type="match status" value="1"/>
</dbReference>
<keyword evidence="7" id="KW-0694">RNA-binding</keyword>
<evidence type="ECO:0000256" key="7">
    <source>
        <dbReference type="ARBA" id="ARBA00022884"/>
    </source>
</evidence>
<evidence type="ECO:0000313" key="12">
    <source>
        <dbReference type="EMBL" id="KAJ8971023.1"/>
    </source>
</evidence>
<dbReference type="EMBL" id="JANEYF010000269">
    <property type="protein sequence ID" value="KAJ8971023.1"/>
    <property type="molecule type" value="Genomic_DNA"/>
</dbReference>
<protein>
    <recommendedName>
        <fullName evidence="9">Ribosomal RNA-processing protein 40</fullName>
    </recommendedName>
</protein>
<dbReference type="GO" id="GO:0071038">
    <property type="term" value="P:TRAMP-dependent tRNA surveillance pathway"/>
    <property type="evidence" value="ECO:0007669"/>
    <property type="project" value="TreeGrafter"/>
</dbReference>
<feature type="domain" description="Exosome complex exonuclease Rrp40 N-terminal" evidence="11">
    <location>
        <begin position="24"/>
        <end position="63"/>
    </location>
</feature>
<accession>A0AAV8ZVS6</accession>
<evidence type="ECO:0000256" key="6">
    <source>
        <dbReference type="ARBA" id="ARBA00022835"/>
    </source>
</evidence>
<evidence type="ECO:0000313" key="13">
    <source>
        <dbReference type="Proteomes" id="UP001162156"/>
    </source>
</evidence>
<comment type="subcellular location">
    <subcellularLocation>
        <location evidence="1">Cytoplasm</location>
    </subcellularLocation>
    <subcellularLocation>
        <location evidence="2">Nucleus</location>
        <location evidence="2">Nucleolus</location>
    </subcellularLocation>
</comment>
<dbReference type="Gene3D" id="2.40.50.140">
    <property type="entry name" value="Nucleic acid-binding proteins"/>
    <property type="match status" value="1"/>
</dbReference>
<comment type="similarity">
    <text evidence="3">Belongs to the RRP40 family.</text>
</comment>
<evidence type="ECO:0000256" key="2">
    <source>
        <dbReference type="ARBA" id="ARBA00004604"/>
    </source>
</evidence>
<dbReference type="InterPro" id="IPR041054">
    <property type="entry name" value="Rrp40_N_euk"/>
</dbReference>
<dbReference type="InterPro" id="IPR012340">
    <property type="entry name" value="NA-bd_OB-fold"/>
</dbReference>
<gene>
    <name evidence="12" type="ORF">NQ314_000942</name>
</gene>
<dbReference type="GO" id="GO:0003723">
    <property type="term" value="F:RNA binding"/>
    <property type="evidence" value="ECO:0007669"/>
    <property type="project" value="UniProtKB-KW"/>
</dbReference>
<name>A0AAV8ZVS6_9CUCU</name>
<reference evidence="12" key="1">
    <citation type="journal article" date="2023" name="Insect Mol. Biol.">
        <title>Genome sequencing provides insights into the evolution of gene families encoding plant cell wall-degrading enzymes in longhorned beetles.</title>
        <authorList>
            <person name="Shin N.R."/>
            <person name="Okamura Y."/>
            <person name="Kirsch R."/>
            <person name="Pauchet Y."/>
        </authorList>
    </citation>
    <scope>NUCLEOTIDE SEQUENCE</scope>
    <source>
        <strain evidence="12">RBIC_L_NR</strain>
    </source>
</reference>
<proteinExistence type="inferred from homology"/>
<evidence type="ECO:0000256" key="5">
    <source>
        <dbReference type="ARBA" id="ARBA00022552"/>
    </source>
</evidence>
<feature type="domain" description="K Homology" evidence="10">
    <location>
        <begin position="152"/>
        <end position="196"/>
    </location>
</feature>